<keyword evidence="4" id="KW-1185">Reference proteome</keyword>
<dbReference type="SUPFAM" id="SSF48208">
    <property type="entry name" value="Six-hairpin glycosidases"/>
    <property type="match status" value="1"/>
</dbReference>
<feature type="signal peptide" evidence="1">
    <location>
        <begin position="1"/>
        <end position="21"/>
    </location>
</feature>
<proteinExistence type="predicted"/>
<sequence length="1075" mass="117270">MRRLAVIIAALIGLVSVPAQAQSVQVLDRFEDLAPWSAAASTDVSSAVSAVAGQDGRAMRLDYDFNGRSGYAFAARSIDLSVPENYEISFWLRGEMDPNTLEIKLTDATGENVHWRRIERFQAPGGWTRYVIKPRQIVWAWGPNPDRQFRGAQRIEFVITAGQGGKGWIEVDQLELRALPPEPSVPPRPVADASTTDSTNVAARAVDGDPATAWRSAGAGGQSLTLDLGYEREFGGVTLRWAERMAARDYRLSVSSNGTDWRALTAVSGGNGGVDWLRTPEASARWLRLEMIAPLDEGGVVGQAGAGQRLGAAATGAYGLSEVEIEPLSFGDTATTFVTAVAGESRRGLYPRGFVGEQPYWTLVGVDGGGESGLIGEDGAIELRRGGPSIEPFVIDNGRLVTWADVSVTQSLKDGDLPIPTVTWTSDDWTLAVTAFADGTPEQARLWGRYVLTNTSNRPRTLTLALMARPFQVNGPSQFLTTPGGVGPIEQIDWNGSTLVLNDAIRISALVQPDGLAVSGFDGGADPQSLLAVAAHRRPADQRVVESDATSLMAGALLYDVTLQPGQTRTFGVATRLAGATQDLPVVGAVEAVLDTAEAAVAADWRAKVDRVDLILPPQAQRIEDVMRASLAHMLMSRQGPILQPGTRSYNRSWIRDGAMMAEGLNRLGHVALSADYLRWYAPYVFENGKVPCCVDSRGSDPVPENDSHGEFIFLAAETYRHNGDLTLLRSVWPQVLGAIGYMDGLRAETRTAAFQTPQTRHLYGLLPPTISHEGYSDKIAYSYWDDFWGLLGYRDAAFIAGVLGETEAQERIAAAGEQFADDLMASIEATASFHRIDWIAGAADRGDFDATSTTIALSPAGLIDELPEELLNSTFEKWWQNFTARQENRQGWRDYTPYELRNVGAMVRLGRRQEALRALDFYFADMRPYAWNGWAEVVGRDEREPRFIGDMPHAWISSDYIRSALDLFAYERDADGAIMLAAGVPTAWLETETGVGVTDLRTAHGLLTYRFRWEGGAYVLTLGDGATPPGGYVLQWPQGETMPARIRIDGRAADWTEGELRIPVGARRVELRPR</sequence>
<evidence type="ECO:0000313" key="3">
    <source>
        <dbReference type="EMBL" id="QQQ18365.1"/>
    </source>
</evidence>
<evidence type="ECO:0000256" key="1">
    <source>
        <dbReference type="SAM" id="SignalP"/>
    </source>
</evidence>
<dbReference type="InterPro" id="IPR008928">
    <property type="entry name" value="6-hairpin_glycosidase_sf"/>
</dbReference>
<dbReference type="InterPro" id="IPR000421">
    <property type="entry name" value="FA58C"/>
</dbReference>
<evidence type="ECO:0000259" key="2">
    <source>
        <dbReference type="PROSITE" id="PS50022"/>
    </source>
</evidence>
<dbReference type="PROSITE" id="PS50022">
    <property type="entry name" value="FA58C_3"/>
    <property type="match status" value="1"/>
</dbReference>
<gene>
    <name evidence="3" type="ORF">JIP62_13890</name>
</gene>
<name>A0ABX7BLB2_9CAUL</name>
<organism evidence="3 4">
    <name type="scientific">Brevundimonas vitisensis</name>
    <dbReference type="NCBI Taxonomy" id="2800818"/>
    <lineage>
        <taxon>Bacteria</taxon>
        <taxon>Pseudomonadati</taxon>
        <taxon>Pseudomonadota</taxon>
        <taxon>Alphaproteobacteria</taxon>
        <taxon>Caulobacterales</taxon>
        <taxon>Caulobacteraceae</taxon>
        <taxon>Brevundimonas</taxon>
    </lineage>
</organism>
<dbReference type="Pfam" id="PF00754">
    <property type="entry name" value="F5_F8_type_C"/>
    <property type="match status" value="1"/>
</dbReference>
<dbReference type="Gene3D" id="1.50.10.10">
    <property type="match status" value="1"/>
</dbReference>
<dbReference type="Gene3D" id="2.60.120.260">
    <property type="entry name" value="Galactose-binding domain-like"/>
    <property type="match status" value="1"/>
</dbReference>
<dbReference type="Proteomes" id="UP000595448">
    <property type="component" value="Chromosome"/>
</dbReference>
<dbReference type="InterPro" id="IPR012341">
    <property type="entry name" value="6hp_glycosidase-like_sf"/>
</dbReference>
<feature type="domain" description="F5/8 type C" evidence="2">
    <location>
        <begin position="171"/>
        <end position="289"/>
    </location>
</feature>
<dbReference type="SUPFAM" id="SSF49785">
    <property type="entry name" value="Galactose-binding domain-like"/>
    <property type="match status" value="2"/>
</dbReference>
<dbReference type="RefSeq" id="WP_201102736.1">
    <property type="nucleotide sequence ID" value="NZ_CP067977.1"/>
</dbReference>
<dbReference type="EMBL" id="CP067977">
    <property type="protein sequence ID" value="QQQ18365.1"/>
    <property type="molecule type" value="Genomic_DNA"/>
</dbReference>
<reference evidence="3 4" key="1">
    <citation type="submission" date="2021-01" db="EMBL/GenBank/DDBJ databases">
        <title>Brevundimonas vitis sp. nov., an bacterium isolated from grape (Vitis vinifera).</title>
        <authorList>
            <person name="Jiang L."/>
            <person name="Lee J."/>
        </authorList>
    </citation>
    <scope>NUCLEOTIDE SEQUENCE [LARGE SCALE GENOMIC DNA]</scope>
    <source>
        <strain evidence="3 4">GRTSA-9</strain>
    </source>
</reference>
<dbReference type="InterPro" id="IPR008979">
    <property type="entry name" value="Galactose-bd-like_sf"/>
</dbReference>
<keyword evidence="1" id="KW-0732">Signal</keyword>
<feature type="chain" id="PRO_5045501789" evidence="1">
    <location>
        <begin position="22"/>
        <end position="1075"/>
    </location>
</feature>
<protein>
    <submittedName>
        <fullName evidence="3">Discoidin domain-containing protein</fullName>
    </submittedName>
</protein>
<evidence type="ECO:0000313" key="4">
    <source>
        <dbReference type="Proteomes" id="UP000595448"/>
    </source>
</evidence>
<accession>A0ABX7BLB2</accession>
<dbReference type="Gene3D" id="2.60.120.430">
    <property type="entry name" value="Galactose-binding lectin"/>
    <property type="match status" value="1"/>
</dbReference>